<comment type="subcellular location">
    <subcellularLocation>
        <location evidence="1">Cell membrane</location>
        <topology evidence="1">Multi-pass membrane protein</topology>
    </subcellularLocation>
</comment>
<dbReference type="InterPro" id="IPR006707">
    <property type="entry name" value="T7SS_EccD"/>
</dbReference>
<evidence type="ECO:0000256" key="6">
    <source>
        <dbReference type="ARBA" id="ARBA00023136"/>
    </source>
</evidence>
<dbReference type="Gene3D" id="3.10.20.90">
    <property type="entry name" value="Phosphatidylinositol 3-kinase Catalytic Subunit, Chain A, domain 1"/>
    <property type="match status" value="1"/>
</dbReference>
<dbReference type="PIRSF" id="PIRSF017804">
    <property type="entry name" value="Secretion_EccD1"/>
    <property type="match status" value="1"/>
</dbReference>
<evidence type="ECO:0000256" key="4">
    <source>
        <dbReference type="ARBA" id="ARBA00022692"/>
    </source>
</evidence>
<proteinExistence type="inferred from homology"/>
<keyword evidence="6 7" id="KW-0472">Membrane</keyword>
<feature type="transmembrane region" description="Helical" evidence="7">
    <location>
        <begin position="257"/>
        <end position="278"/>
    </location>
</feature>
<feature type="transmembrane region" description="Helical" evidence="7">
    <location>
        <begin position="206"/>
        <end position="224"/>
    </location>
</feature>
<feature type="transmembrane region" description="Helical" evidence="7">
    <location>
        <begin position="316"/>
        <end position="337"/>
    </location>
</feature>
<keyword evidence="10" id="KW-1185">Reference proteome</keyword>
<evidence type="ECO:0000313" key="9">
    <source>
        <dbReference type="EMBL" id="GIG88454.1"/>
    </source>
</evidence>
<dbReference type="InterPro" id="IPR024962">
    <property type="entry name" value="YukD-like"/>
</dbReference>
<dbReference type="EMBL" id="BONW01000016">
    <property type="protein sequence ID" value="GIG88454.1"/>
    <property type="molecule type" value="Genomic_DNA"/>
</dbReference>
<dbReference type="Pfam" id="PF19053">
    <property type="entry name" value="EccD"/>
    <property type="match status" value="1"/>
</dbReference>
<dbReference type="NCBIfam" id="TIGR03920">
    <property type="entry name" value="T7SS_EccD"/>
    <property type="match status" value="1"/>
</dbReference>
<protein>
    <submittedName>
        <fullName evidence="9">Type VII secretion integral membrane protein EccD</fullName>
    </submittedName>
</protein>
<dbReference type="Pfam" id="PF08817">
    <property type="entry name" value="YukD"/>
    <property type="match status" value="1"/>
</dbReference>
<evidence type="ECO:0000256" key="5">
    <source>
        <dbReference type="ARBA" id="ARBA00022989"/>
    </source>
</evidence>
<evidence type="ECO:0000256" key="1">
    <source>
        <dbReference type="ARBA" id="ARBA00004651"/>
    </source>
</evidence>
<feature type="domain" description="EccD-like transmembrane" evidence="8">
    <location>
        <begin position="116"/>
        <end position="457"/>
    </location>
</feature>
<evidence type="ECO:0000256" key="3">
    <source>
        <dbReference type="ARBA" id="ARBA00022475"/>
    </source>
</evidence>
<feature type="transmembrane region" description="Helical" evidence="7">
    <location>
        <begin position="434"/>
        <end position="454"/>
    </location>
</feature>
<reference evidence="9 10" key="1">
    <citation type="submission" date="2021-01" db="EMBL/GenBank/DDBJ databases">
        <title>Whole genome shotgun sequence of Plantactinospora endophytica NBRC 110450.</title>
        <authorList>
            <person name="Komaki H."/>
            <person name="Tamura T."/>
        </authorList>
    </citation>
    <scope>NUCLEOTIDE SEQUENCE [LARGE SCALE GENOMIC DNA]</scope>
    <source>
        <strain evidence="9 10">NBRC 110450</strain>
    </source>
</reference>
<feature type="transmembrane region" description="Helical" evidence="7">
    <location>
        <begin position="343"/>
        <end position="361"/>
    </location>
</feature>
<keyword evidence="4 7" id="KW-0812">Transmembrane</keyword>
<feature type="transmembrane region" description="Helical" evidence="7">
    <location>
        <begin position="231"/>
        <end position="251"/>
    </location>
</feature>
<comment type="similarity">
    <text evidence="2">Belongs to the EccD/Snm4 family.</text>
</comment>
<sequence length="459" mass="46740">MASGFSRVTVVAPRSRVDLALPSDVPLADLLPTVLGYAGDQLADDPAARNGWTLSRLGGTALDSSRSPAQLEVRDGELLYLRPRGEEAPLPVFDDVVDAVATAARERTGRWSPAATRALGLTLGVVALLGGAVAVLLAGPPQLPGGLVGLSLSAALLLGAVVLARAVGDAQSATVFALVALCYAAVGGLLVLAGDRTVDQLAPPHVLVAATTVVLVAAAAAIGVGDAGPVFVCGAACAVALLVAAAIRVLFDVRTPAAAAITVTLVFAMLPLLPMFAYRLGRLPDPSVPTEPEHLRKDEQAVDGLQTFTRSDRADAFLAGMLSALAIIGAAAAVAVATDGVRGLALCVVLGLTMMARARWFLSRTQRLPLLGAGAVALAAAAVAAYDDLGLVWRLTALLGVLLLVAAISVGLALAGGRRPSSPVWGRTLDIVEVVLVLAIFPLAVWVSGLLGWIRAIRG</sequence>
<gene>
    <name evidence="9" type="ORF">Pen02_33900</name>
</gene>
<evidence type="ECO:0000256" key="7">
    <source>
        <dbReference type="SAM" id="Phobius"/>
    </source>
</evidence>
<keyword evidence="5 7" id="KW-1133">Transmembrane helix</keyword>
<keyword evidence="3" id="KW-1003">Cell membrane</keyword>
<comment type="caution">
    <text evidence="9">The sequence shown here is derived from an EMBL/GenBank/DDBJ whole genome shotgun (WGS) entry which is preliminary data.</text>
</comment>
<feature type="transmembrane region" description="Helical" evidence="7">
    <location>
        <begin position="368"/>
        <end position="386"/>
    </location>
</feature>
<feature type="transmembrane region" description="Helical" evidence="7">
    <location>
        <begin position="114"/>
        <end position="137"/>
    </location>
</feature>
<accession>A0ABQ4E148</accession>
<dbReference type="InterPro" id="IPR044049">
    <property type="entry name" value="EccD_transm"/>
</dbReference>
<feature type="transmembrane region" description="Helical" evidence="7">
    <location>
        <begin position="175"/>
        <end position="194"/>
    </location>
</feature>
<feature type="transmembrane region" description="Helical" evidence="7">
    <location>
        <begin position="392"/>
        <end position="414"/>
    </location>
</feature>
<name>A0ABQ4E148_9ACTN</name>
<dbReference type="Proteomes" id="UP000646749">
    <property type="component" value="Unassembled WGS sequence"/>
</dbReference>
<feature type="transmembrane region" description="Helical" evidence="7">
    <location>
        <begin position="143"/>
        <end position="163"/>
    </location>
</feature>
<evidence type="ECO:0000313" key="10">
    <source>
        <dbReference type="Proteomes" id="UP000646749"/>
    </source>
</evidence>
<evidence type="ECO:0000259" key="8">
    <source>
        <dbReference type="Pfam" id="PF19053"/>
    </source>
</evidence>
<organism evidence="9 10">
    <name type="scientific">Plantactinospora endophytica</name>
    <dbReference type="NCBI Taxonomy" id="673535"/>
    <lineage>
        <taxon>Bacteria</taxon>
        <taxon>Bacillati</taxon>
        <taxon>Actinomycetota</taxon>
        <taxon>Actinomycetes</taxon>
        <taxon>Micromonosporales</taxon>
        <taxon>Micromonosporaceae</taxon>
        <taxon>Plantactinospora</taxon>
    </lineage>
</organism>
<evidence type="ECO:0000256" key="2">
    <source>
        <dbReference type="ARBA" id="ARBA00006162"/>
    </source>
</evidence>
<dbReference type="RefSeq" id="WP_203866977.1">
    <property type="nucleotide sequence ID" value="NZ_BONW01000016.1"/>
</dbReference>